<keyword evidence="3" id="KW-1185">Reference proteome</keyword>
<dbReference type="InterPro" id="IPR007920">
    <property type="entry name" value="UPF0223"/>
</dbReference>
<evidence type="ECO:0000313" key="2">
    <source>
        <dbReference type="EMBL" id="MDQ0272431.1"/>
    </source>
</evidence>
<comment type="similarity">
    <text evidence="1">Belongs to the UPF0223 family.</text>
</comment>
<sequence>MEYQYPLDQDWSTDEIIDAIDFFQTVEKAYEKGIEREQFMVSYRRFKEIVPGKSQERNICKEFEELSGYSPYKTIKTVKDAEPGQLIKMK</sequence>
<accession>A0ABU0AME6</accession>
<evidence type="ECO:0000256" key="1">
    <source>
        <dbReference type="HAMAP-Rule" id="MF_01041"/>
    </source>
</evidence>
<dbReference type="InterPro" id="IPR023324">
    <property type="entry name" value="BH2638-like_sf"/>
</dbReference>
<comment type="caution">
    <text evidence="2">The sequence shown here is derived from an EMBL/GenBank/DDBJ whole genome shotgun (WGS) entry which is preliminary data.</text>
</comment>
<dbReference type="PIRSF" id="PIRSF037260">
    <property type="entry name" value="UPF0223"/>
    <property type="match status" value="1"/>
</dbReference>
<proteinExistence type="inferred from homology"/>
<organism evidence="2 3">
    <name type="scientific">Cytobacillus purgationiresistens</name>
    <dbReference type="NCBI Taxonomy" id="863449"/>
    <lineage>
        <taxon>Bacteria</taxon>
        <taxon>Bacillati</taxon>
        <taxon>Bacillota</taxon>
        <taxon>Bacilli</taxon>
        <taxon>Bacillales</taxon>
        <taxon>Bacillaceae</taxon>
        <taxon>Cytobacillus</taxon>
    </lineage>
</organism>
<dbReference type="NCBIfam" id="NF003353">
    <property type="entry name" value="PRK04387.1"/>
    <property type="match status" value="1"/>
</dbReference>
<dbReference type="Gene3D" id="1.10.220.80">
    <property type="entry name" value="BH2638-like"/>
    <property type="match status" value="1"/>
</dbReference>
<dbReference type="RefSeq" id="WP_307477756.1">
    <property type="nucleotide sequence ID" value="NZ_JAUSUB010000023.1"/>
</dbReference>
<name>A0ABU0AME6_9BACI</name>
<dbReference type="EMBL" id="JAUSUB010000023">
    <property type="protein sequence ID" value="MDQ0272431.1"/>
    <property type="molecule type" value="Genomic_DNA"/>
</dbReference>
<protein>
    <recommendedName>
        <fullName evidence="1">UPF0223 protein J2S17_004323</fullName>
    </recommendedName>
</protein>
<dbReference type="Proteomes" id="UP001238088">
    <property type="component" value="Unassembled WGS sequence"/>
</dbReference>
<dbReference type="HAMAP" id="MF_01041">
    <property type="entry name" value="UPF0223"/>
    <property type="match status" value="1"/>
</dbReference>
<dbReference type="Pfam" id="PF05256">
    <property type="entry name" value="UPF0223"/>
    <property type="match status" value="1"/>
</dbReference>
<gene>
    <name evidence="2" type="ORF">J2S17_004323</name>
</gene>
<dbReference type="SUPFAM" id="SSF158504">
    <property type="entry name" value="BH2638-like"/>
    <property type="match status" value="1"/>
</dbReference>
<evidence type="ECO:0000313" key="3">
    <source>
        <dbReference type="Proteomes" id="UP001238088"/>
    </source>
</evidence>
<reference evidence="2 3" key="1">
    <citation type="submission" date="2023-07" db="EMBL/GenBank/DDBJ databases">
        <title>Genomic Encyclopedia of Type Strains, Phase IV (KMG-IV): sequencing the most valuable type-strain genomes for metagenomic binning, comparative biology and taxonomic classification.</title>
        <authorList>
            <person name="Goeker M."/>
        </authorList>
    </citation>
    <scope>NUCLEOTIDE SEQUENCE [LARGE SCALE GENOMIC DNA]</scope>
    <source>
        <strain evidence="2 3">DSM 23494</strain>
    </source>
</reference>